<evidence type="ECO:0000313" key="1">
    <source>
        <dbReference type="EMBL" id="CDW38661.1"/>
    </source>
</evidence>
<proteinExistence type="predicted"/>
<dbReference type="AlphaFoldDB" id="A0A0K2ULU0"/>
<accession>A0A0K2ULU0</accession>
<sequence length="32" mass="3831">MREFDDVFFYGQKLEPMDGETIKILLKDSYSD</sequence>
<dbReference type="EMBL" id="HACA01021300">
    <property type="protein sequence ID" value="CDW38661.1"/>
    <property type="molecule type" value="Transcribed_RNA"/>
</dbReference>
<name>A0A0K2ULU0_LEPSM</name>
<organism evidence="1">
    <name type="scientific">Lepeophtheirus salmonis</name>
    <name type="common">Salmon louse</name>
    <name type="synonym">Caligus salmonis</name>
    <dbReference type="NCBI Taxonomy" id="72036"/>
    <lineage>
        <taxon>Eukaryota</taxon>
        <taxon>Metazoa</taxon>
        <taxon>Ecdysozoa</taxon>
        <taxon>Arthropoda</taxon>
        <taxon>Crustacea</taxon>
        <taxon>Multicrustacea</taxon>
        <taxon>Hexanauplia</taxon>
        <taxon>Copepoda</taxon>
        <taxon>Siphonostomatoida</taxon>
        <taxon>Caligidae</taxon>
        <taxon>Lepeophtheirus</taxon>
    </lineage>
</organism>
<reference evidence="1" key="1">
    <citation type="submission" date="2014-05" db="EMBL/GenBank/DDBJ databases">
        <authorList>
            <person name="Chronopoulou M."/>
        </authorList>
    </citation>
    <scope>NUCLEOTIDE SEQUENCE</scope>
    <source>
        <tissue evidence="1">Whole organism</tissue>
    </source>
</reference>
<protein>
    <submittedName>
        <fullName evidence="1">Uncharacterized protein</fullName>
    </submittedName>
</protein>